<comment type="caution">
    <text evidence="7">The sequence shown here is derived from an EMBL/GenBank/DDBJ whole genome shotgun (WGS) entry which is preliminary data.</text>
</comment>
<dbReference type="InterPro" id="IPR022642">
    <property type="entry name" value="CheR_C"/>
</dbReference>
<dbReference type="InterPro" id="IPR026024">
    <property type="entry name" value="Chemotaxis_MeTrfase_CheR"/>
</dbReference>
<dbReference type="InterPro" id="IPR050903">
    <property type="entry name" value="Bact_Chemotaxis_MeTrfase"/>
</dbReference>
<evidence type="ECO:0000256" key="3">
    <source>
        <dbReference type="ARBA" id="ARBA00022679"/>
    </source>
</evidence>
<dbReference type="EMBL" id="JBHRSU010000024">
    <property type="protein sequence ID" value="MFC3100680.1"/>
    <property type="molecule type" value="Genomic_DNA"/>
</dbReference>
<evidence type="ECO:0000313" key="8">
    <source>
        <dbReference type="Proteomes" id="UP001595378"/>
    </source>
</evidence>
<keyword evidence="8" id="KW-1185">Reference proteome</keyword>
<comment type="catalytic activity">
    <reaction evidence="1 5">
        <text>L-glutamyl-[protein] + S-adenosyl-L-methionine = [protein]-L-glutamate 5-O-methyl ester + S-adenosyl-L-homocysteine</text>
        <dbReference type="Rhea" id="RHEA:24452"/>
        <dbReference type="Rhea" id="RHEA-COMP:10208"/>
        <dbReference type="Rhea" id="RHEA-COMP:10311"/>
        <dbReference type="ChEBI" id="CHEBI:29973"/>
        <dbReference type="ChEBI" id="CHEBI:57856"/>
        <dbReference type="ChEBI" id="CHEBI:59789"/>
        <dbReference type="ChEBI" id="CHEBI:82795"/>
        <dbReference type="EC" id="2.1.1.80"/>
    </reaction>
</comment>
<dbReference type="Gene3D" id="1.10.155.10">
    <property type="entry name" value="Chemotaxis receptor methyltransferase CheR, N-terminal domain"/>
    <property type="match status" value="1"/>
</dbReference>
<dbReference type="EC" id="2.1.1.80" evidence="5"/>
<sequence length="290" mass="32256">MTLAAAFTAERLPGVSPGVYSDADFRAIAELIYAESGNVLPDGKAMLVYSRIAPLVRRAGRQTFADYIALIRQDAAERKCAVDALTTNHTFFFREAHHFAHFAQVTRPQLLNRLDAGEAVRLWSAGCSSGEETWSLVLTLLGEDRHAGRGLLKRDVRVLASDIADQVLRRAEAATYSEAEVKDVPPGLRKAWLTSLGGQVSVSEEARAIVRFRQLNLLGEWPMARAFDAIFCRNVMIYFDPPTKEKLVLRFAQRLRPGGFLYIGHSERVTGPATDLLEQTGPTIYHRRDA</sequence>
<feature type="domain" description="CheR-type methyltransferase" evidence="6">
    <location>
        <begin position="21"/>
        <end position="290"/>
    </location>
</feature>
<evidence type="ECO:0000256" key="4">
    <source>
        <dbReference type="ARBA" id="ARBA00022691"/>
    </source>
</evidence>
<dbReference type="GO" id="GO:0032259">
    <property type="term" value="P:methylation"/>
    <property type="evidence" value="ECO:0007669"/>
    <property type="project" value="UniProtKB-KW"/>
</dbReference>
<accession>A0ABV7EGZ2</accession>
<keyword evidence="2 5" id="KW-0489">Methyltransferase</keyword>
<protein>
    <recommendedName>
        <fullName evidence="5">Chemotaxis protein methyltransferase</fullName>
        <ecNumber evidence="5">2.1.1.80</ecNumber>
    </recommendedName>
</protein>
<dbReference type="InterPro" id="IPR022641">
    <property type="entry name" value="CheR_N"/>
</dbReference>
<dbReference type="SUPFAM" id="SSF53335">
    <property type="entry name" value="S-adenosyl-L-methionine-dependent methyltransferases"/>
    <property type="match status" value="1"/>
</dbReference>
<dbReference type="Pfam" id="PF01739">
    <property type="entry name" value="CheR"/>
    <property type="match status" value="1"/>
</dbReference>
<organism evidence="7 8">
    <name type="scientific">Alteraurantiacibacter lauratis</name>
    <dbReference type="NCBI Taxonomy" id="2054627"/>
    <lineage>
        <taxon>Bacteria</taxon>
        <taxon>Pseudomonadati</taxon>
        <taxon>Pseudomonadota</taxon>
        <taxon>Alphaproteobacteria</taxon>
        <taxon>Sphingomonadales</taxon>
        <taxon>Erythrobacteraceae</taxon>
        <taxon>Alteraurantiacibacter</taxon>
    </lineage>
</organism>
<proteinExistence type="predicted"/>
<dbReference type="GO" id="GO:0008168">
    <property type="term" value="F:methyltransferase activity"/>
    <property type="evidence" value="ECO:0007669"/>
    <property type="project" value="UniProtKB-KW"/>
</dbReference>
<comment type="function">
    <text evidence="5">Methylation of the membrane-bound methyl-accepting chemotaxis proteins (MCP) to form gamma-glutamyl methyl ester residues in MCP.</text>
</comment>
<dbReference type="InterPro" id="IPR029063">
    <property type="entry name" value="SAM-dependent_MTases_sf"/>
</dbReference>
<dbReference type="Proteomes" id="UP001595378">
    <property type="component" value="Unassembled WGS sequence"/>
</dbReference>
<keyword evidence="4 5" id="KW-0949">S-adenosyl-L-methionine</keyword>
<reference evidence="8" key="1">
    <citation type="journal article" date="2019" name="Int. J. Syst. Evol. Microbiol.">
        <title>The Global Catalogue of Microorganisms (GCM) 10K type strain sequencing project: providing services to taxonomists for standard genome sequencing and annotation.</title>
        <authorList>
            <consortium name="The Broad Institute Genomics Platform"/>
            <consortium name="The Broad Institute Genome Sequencing Center for Infectious Disease"/>
            <person name="Wu L."/>
            <person name="Ma J."/>
        </authorList>
    </citation>
    <scope>NUCLEOTIDE SEQUENCE [LARGE SCALE GENOMIC DNA]</scope>
    <source>
        <strain evidence="8">KCTC 52606</strain>
    </source>
</reference>
<dbReference type="InterPro" id="IPR036804">
    <property type="entry name" value="CheR_N_sf"/>
</dbReference>
<dbReference type="PANTHER" id="PTHR24422:SF19">
    <property type="entry name" value="CHEMOTAXIS PROTEIN METHYLTRANSFERASE"/>
    <property type="match status" value="1"/>
</dbReference>
<evidence type="ECO:0000256" key="5">
    <source>
        <dbReference type="PIRNR" id="PIRNR000410"/>
    </source>
</evidence>
<keyword evidence="3 5" id="KW-0808">Transferase</keyword>
<dbReference type="SUPFAM" id="SSF47757">
    <property type="entry name" value="Chemotaxis receptor methyltransferase CheR, N-terminal domain"/>
    <property type="match status" value="1"/>
</dbReference>
<evidence type="ECO:0000256" key="2">
    <source>
        <dbReference type="ARBA" id="ARBA00022603"/>
    </source>
</evidence>
<evidence type="ECO:0000256" key="1">
    <source>
        <dbReference type="ARBA" id="ARBA00001541"/>
    </source>
</evidence>
<dbReference type="PROSITE" id="PS50123">
    <property type="entry name" value="CHER"/>
    <property type="match status" value="1"/>
</dbReference>
<dbReference type="PANTHER" id="PTHR24422">
    <property type="entry name" value="CHEMOTAXIS PROTEIN METHYLTRANSFERASE"/>
    <property type="match status" value="1"/>
</dbReference>
<dbReference type="RefSeq" id="WP_336920586.1">
    <property type="nucleotide sequence ID" value="NZ_JBANRN010000020.1"/>
</dbReference>
<dbReference type="PIRSF" id="PIRSF000410">
    <property type="entry name" value="CheR"/>
    <property type="match status" value="1"/>
</dbReference>
<dbReference type="Gene3D" id="3.40.50.150">
    <property type="entry name" value="Vaccinia Virus protein VP39"/>
    <property type="match status" value="1"/>
</dbReference>
<dbReference type="PRINTS" id="PR00996">
    <property type="entry name" value="CHERMTFRASE"/>
</dbReference>
<evidence type="ECO:0000313" key="7">
    <source>
        <dbReference type="EMBL" id="MFC3100680.1"/>
    </source>
</evidence>
<dbReference type="SMART" id="SM00138">
    <property type="entry name" value="MeTrc"/>
    <property type="match status" value="1"/>
</dbReference>
<dbReference type="Pfam" id="PF03705">
    <property type="entry name" value="CheR_N"/>
    <property type="match status" value="1"/>
</dbReference>
<evidence type="ECO:0000259" key="6">
    <source>
        <dbReference type="PROSITE" id="PS50123"/>
    </source>
</evidence>
<dbReference type="InterPro" id="IPR000780">
    <property type="entry name" value="CheR_MeTrfase"/>
</dbReference>
<gene>
    <name evidence="7" type="ORF">ACFODK_07260</name>
</gene>
<name>A0ABV7EGZ2_9SPHN</name>